<dbReference type="Proteomes" id="UP000306441">
    <property type="component" value="Unassembled WGS sequence"/>
</dbReference>
<comment type="caution">
    <text evidence="1">The sequence shown here is derived from an EMBL/GenBank/DDBJ whole genome shotgun (WGS) entry which is preliminary data.</text>
</comment>
<dbReference type="RefSeq" id="WP_136355291.1">
    <property type="nucleotide sequence ID" value="NZ_SSNY01000003.1"/>
</dbReference>
<reference evidence="1 2" key="1">
    <citation type="submission" date="2019-04" db="EMBL/GenBank/DDBJ databases">
        <title>Mesorhizobium composti sp. nov., isolated from compost.</title>
        <authorList>
            <person name="Lin S.-Y."/>
            <person name="Hameed A."/>
            <person name="Hsieh Y.-T."/>
            <person name="Young C.-C."/>
        </authorList>
    </citation>
    <scope>NUCLEOTIDE SEQUENCE [LARGE SCALE GENOMIC DNA]</scope>
    <source>
        <strain evidence="1 2">CC-YTH430</strain>
    </source>
</reference>
<protein>
    <submittedName>
        <fullName evidence="1">Uncharacterized protein</fullName>
    </submittedName>
</protein>
<gene>
    <name evidence="1" type="ORF">E6C48_06515</name>
</gene>
<evidence type="ECO:0000313" key="2">
    <source>
        <dbReference type="Proteomes" id="UP000306441"/>
    </source>
</evidence>
<sequence>MSKQQPDQFECLLEPTGRWMVWDAVHQRPAQYMRNTLAGLPRGKALLMCRLLNAMAADSRFRSLAS</sequence>
<dbReference type="EMBL" id="SSNY01000003">
    <property type="protein sequence ID" value="THF58261.1"/>
    <property type="molecule type" value="Genomic_DNA"/>
</dbReference>
<organism evidence="1 2">
    <name type="scientific">Ollibium composti</name>
    <dbReference type="NCBI Taxonomy" id="2675109"/>
    <lineage>
        <taxon>Bacteria</taxon>
        <taxon>Pseudomonadati</taxon>
        <taxon>Pseudomonadota</taxon>
        <taxon>Alphaproteobacteria</taxon>
        <taxon>Hyphomicrobiales</taxon>
        <taxon>Phyllobacteriaceae</taxon>
        <taxon>Ollibium</taxon>
    </lineage>
</organism>
<proteinExistence type="predicted"/>
<accession>A0ABY2Q9L3</accession>
<keyword evidence="2" id="KW-1185">Reference proteome</keyword>
<name>A0ABY2Q9L3_9HYPH</name>
<evidence type="ECO:0000313" key="1">
    <source>
        <dbReference type="EMBL" id="THF58261.1"/>
    </source>
</evidence>